<evidence type="ECO:0000256" key="7">
    <source>
        <dbReference type="ARBA" id="ARBA00023310"/>
    </source>
</evidence>
<accession>A0A386JLV3</accession>
<keyword evidence="6 8" id="KW-0139">CF(1)</keyword>
<keyword evidence="4 8" id="KW-0406">Ion transport</keyword>
<evidence type="ECO:0000259" key="10">
    <source>
        <dbReference type="Pfam" id="PF00401"/>
    </source>
</evidence>
<evidence type="ECO:0000259" key="11">
    <source>
        <dbReference type="Pfam" id="PF02823"/>
    </source>
</evidence>
<geneLocation type="chloroplast" evidence="12"/>
<dbReference type="AlphaFoldDB" id="A0A386JLV3"/>
<dbReference type="HAMAP" id="MF_00530">
    <property type="entry name" value="ATP_synth_epsil_bac"/>
    <property type="match status" value="1"/>
</dbReference>
<dbReference type="PANTHER" id="PTHR13822:SF10">
    <property type="entry name" value="ATP SYNTHASE EPSILON CHAIN, CHLOROPLASTIC"/>
    <property type="match status" value="1"/>
</dbReference>
<dbReference type="Gene3D" id="2.60.15.10">
    <property type="entry name" value="F0F1 ATP synthase delta/epsilon subunit, N-terminal"/>
    <property type="match status" value="1"/>
</dbReference>
<dbReference type="InterPro" id="IPR020546">
    <property type="entry name" value="ATP_synth_F1_dsu/esu_N"/>
</dbReference>
<dbReference type="GO" id="GO:0046933">
    <property type="term" value="F:proton-transporting ATP synthase activity, rotational mechanism"/>
    <property type="evidence" value="ECO:0007669"/>
    <property type="project" value="UniProtKB-UniRule"/>
</dbReference>
<evidence type="ECO:0000256" key="6">
    <source>
        <dbReference type="ARBA" id="ARBA00023196"/>
    </source>
</evidence>
<feature type="domain" description="ATP synthase F1 complex delta/epsilon subunit N-terminal" evidence="11">
    <location>
        <begin position="3"/>
        <end position="81"/>
    </location>
</feature>
<dbReference type="GO" id="GO:0009535">
    <property type="term" value="C:chloroplast thylakoid membrane"/>
    <property type="evidence" value="ECO:0007669"/>
    <property type="project" value="UniProtKB-SubCell"/>
</dbReference>
<evidence type="ECO:0000256" key="1">
    <source>
        <dbReference type="ARBA" id="ARBA00004170"/>
    </source>
</evidence>
<reference evidence="12" key="2">
    <citation type="journal article" date="2019" name="Mol. Phylogenet. Evol.">
        <title>Reassessment of the classification of bryopsidales (chlorophyta) based on chloroplast phylogenomic analyses.</title>
        <authorList>
            <person name="Cremen M.C."/>
            <person name="Leliaert F."/>
            <person name="West J."/>
            <person name="Lam D.W."/>
            <person name="Shimada S."/>
            <person name="Lopez-Bautista J.M."/>
            <person name="Verbruggen H."/>
        </authorList>
    </citation>
    <scope>NUCLEOTIDE SEQUENCE</scope>
</reference>
<comment type="similarity">
    <text evidence="2 8 9">Belongs to the ATPase epsilon chain family.</text>
</comment>
<keyword evidence="8 9" id="KW-0375">Hydrogen ion transport</keyword>
<organism evidence="12">
    <name type="scientific">Batophora oerstedii</name>
    <name type="common">Green alga</name>
    <dbReference type="NCBI Taxonomy" id="3140"/>
    <lineage>
        <taxon>Eukaryota</taxon>
        <taxon>Viridiplantae</taxon>
        <taxon>Chlorophyta</taxon>
        <taxon>core chlorophytes</taxon>
        <taxon>Ulvophyceae</taxon>
        <taxon>TCBD clade</taxon>
        <taxon>Dasycladales</taxon>
        <taxon>Dasycladaceae</taxon>
        <taxon>Batophora</taxon>
    </lineage>
</organism>
<dbReference type="Pfam" id="PF02823">
    <property type="entry name" value="ATP-synt_DE_N"/>
    <property type="match status" value="1"/>
</dbReference>
<keyword evidence="8 9" id="KW-0793">Thylakoid</keyword>
<dbReference type="Gene3D" id="6.10.140.480">
    <property type="match status" value="1"/>
</dbReference>
<comment type="function">
    <text evidence="8 9">Produces ATP from ADP in the presence of a proton gradient across the membrane.</text>
</comment>
<reference evidence="12" key="1">
    <citation type="submission" date="2018-06" db="EMBL/GenBank/DDBJ databases">
        <authorList>
            <person name="Zhirakovskaya E."/>
        </authorList>
    </citation>
    <scope>NUCLEOTIDE SEQUENCE</scope>
</reference>
<feature type="domain" description="ATP synthase epsilon subunit C-terminal" evidence="10">
    <location>
        <begin position="109"/>
        <end position="140"/>
    </location>
</feature>
<evidence type="ECO:0000256" key="9">
    <source>
        <dbReference type="RuleBase" id="RU003655"/>
    </source>
</evidence>
<sequence>MTLQVCIMTPDRIFFDQLTEEIILPTNTGQMGVLTNHAPLITALDIGVMLIREQKEWSGVAIMGGFALIKQNQVTVLVNEAESKDTINPQEAEDSVRQAIGPRILFFINAKQKLEQAIGQKQKVEANFAFKRARARYQVISEV</sequence>
<dbReference type="InterPro" id="IPR020547">
    <property type="entry name" value="ATP_synth_F1_esu_C"/>
</dbReference>
<dbReference type="InterPro" id="IPR036771">
    <property type="entry name" value="ATPsynth_dsu/esu_N"/>
</dbReference>
<comment type="subunit">
    <text evidence="8 9">F-type ATPases have 2 components, CF(1) - the catalytic core - and CF(0) - the membrane proton channel. CF(1) has five subunits: alpha(3), beta(3), gamma(1), delta(1), epsilon(1). CF(0) has three main subunits: a, b and c.</text>
</comment>
<evidence type="ECO:0000256" key="8">
    <source>
        <dbReference type="HAMAP-Rule" id="MF_00530"/>
    </source>
</evidence>
<evidence type="ECO:0000256" key="3">
    <source>
        <dbReference type="ARBA" id="ARBA00022448"/>
    </source>
</evidence>
<keyword evidence="5 8" id="KW-0472">Membrane</keyword>
<keyword evidence="3 8" id="KW-0813">Transport</keyword>
<dbReference type="EMBL" id="MH545225">
    <property type="protein sequence ID" value="AYD72415.1"/>
    <property type="molecule type" value="Genomic_DNA"/>
</dbReference>
<proteinExistence type="inferred from homology"/>
<dbReference type="GO" id="GO:0045259">
    <property type="term" value="C:proton-transporting ATP synthase complex"/>
    <property type="evidence" value="ECO:0007669"/>
    <property type="project" value="UniProtKB-KW"/>
</dbReference>
<dbReference type="PANTHER" id="PTHR13822">
    <property type="entry name" value="ATP SYNTHASE DELTA/EPSILON CHAIN"/>
    <property type="match status" value="1"/>
</dbReference>
<gene>
    <name evidence="8 12" type="primary">atpE</name>
</gene>
<name>A0A386JLV3_BATOE</name>
<comment type="subcellular location">
    <subcellularLocation>
        <location evidence="1">Membrane</location>
        <topology evidence="1">Peripheral membrane protein</topology>
    </subcellularLocation>
    <subcellularLocation>
        <location evidence="8">Plastid</location>
        <location evidence="8">Chloroplast thylakoid membrane</location>
        <topology evidence="8">Peripheral membrane protein</topology>
    </subcellularLocation>
</comment>
<evidence type="ECO:0000256" key="2">
    <source>
        <dbReference type="ARBA" id="ARBA00005712"/>
    </source>
</evidence>
<evidence type="ECO:0000256" key="5">
    <source>
        <dbReference type="ARBA" id="ARBA00023136"/>
    </source>
</evidence>
<dbReference type="CDD" id="cd12152">
    <property type="entry name" value="F1-ATPase_delta"/>
    <property type="match status" value="1"/>
</dbReference>
<dbReference type="Pfam" id="PF00401">
    <property type="entry name" value="ATP-synt_DE"/>
    <property type="match status" value="1"/>
</dbReference>
<keyword evidence="12" id="KW-0150">Chloroplast</keyword>
<protein>
    <recommendedName>
        <fullName evidence="8 9">ATP synthase epsilon chain, chloroplastic</fullName>
    </recommendedName>
    <alternativeName>
        <fullName evidence="8">ATP synthase F1 sector epsilon subunit</fullName>
    </alternativeName>
    <alternativeName>
        <fullName evidence="8">F-ATPase epsilon subunit</fullName>
    </alternativeName>
</protein>
<keyword evidence="7 8" id="KW-0066">ATP synthesis</keyword>
<keyword evidence="9 12" id="KW-0934">Plastid</keyword>
<dbReference type="SUPFAM" id="SSF51344">
    <property type="entry name" value="Epsilon subunit of F1F0-ATP synthase N-terminal domain"/>
    <property type="match status" value="1"/>
</dbReference>
<evidence type="ECO:0000313" key="12">
    <source>
        <dbReference type="EMBL" id="AYD72415.1"/>
    </source>
</evidence>
<dbReference type="InterPro" id="IPR001469">
    <property type="entry name" value="ATP_synth_F1_dsu/esu"/>
</dbReference>
<dbReference type="GO" id="GO:0005524">
    <property type="term" value="F:ATP binding"/>
    <property type="evidence" value="ECO:0007669"/>
    <property type="project" value="UniProtKB-UniRule"/>
</dbReference>
<dbReference type="NCBIfam" id="TIGR01216">
    <property type="entry name" value="ATP_synt_epsi"/>
    <property type="match status" value="1"/>
</dbReference>
<evidence type="ECO:0000256" key="4">
    <source>
        <dbReference type="ARBA" id="ARBA00023065"/>
    </source>
</evidence>